<name>A0A6C0KGX7_9ZZZZ</name>
<accession>A0A6C0KGX7</accession>
<reference evidence="1" key="1">
    <citation type="journal article" date="2020" name="Nature">
        <title>Giant virus diversity and host interactions through global metagenomics.</title>
        <authorList>
            <person name="Schulz F."/>
            <person name="Roux S."/>
            <person name="Paez-Espino D."/>
            <person name="Jungbluth S."/>
            <person name="Walsh D.A."/>
            <person name="Denef V.J."/>
            <person name="McMahon K.D."/>
            <person name="Konstantinidis K.T."/>
            <person name="Eloe-Fadrosh E.A."/>
            <person name="Kyrpides N.C."/>
            <person name="Woyke T."/>
        </authorList>
    </citation>
    <scope>NUCLEOTIDE SEQUENCE</scope>
    <source>
        <strain evidence="1">GVMAG-S-3300012000-57</strain>
    </source>
</reference>
<evidence type="ECO:0000313" key="1">
    <source>
        <dbReference type="EMBL" id="QHU17252.1"/>
    </source>
</evidence>
<protein>
    <submittedName>
        <fullName evidence="1">Uncharacterized protein</fullName>
    </submittedName>
</protein>
<proteinExistence type="predicted"/>
<dbReference type="EMBL" id="MN740900">
    <property type="protein sequence ID" value="QHU17252.1"/>
    <property type="molecule type" value="Genomic_DNA"/>
</dbReference>
<organism evidence="1">
    <name type="scientific">viral metagenome</name>
    <dbReference type="NCBI Taxonomy" id="1070528"/>
    <lineage>
        <taxon>unclassified sequences</taxon>
        <taxon>metagenomes</taxon>
        <taxon>organismal metagenomes</taxon>
    </lineage>
</organism>
<dbReference type="AlphaFoldDB" id="A0A6C0KGX7"/>
<sequence length="277" mass="30987">MVARLELQPIRYFEWKGKTFQQITSSLKQNKYTLNTGDKQNIFLPHPVKLYRREISSQTASGNPRVSSSIDVLNQPNGYLVNESSKCNGLANTLDINTPNNTYDNGGSVTISTNAQDAIKCFSQADNARRRVRSSGGMIKKYNIDDRKKNYYTSSNQYLYDRNETFTQNQFTYVVADPNCTTPVPKNKPNNQRFYVQGGVSSGDLIARKKYEAITDAAAKYQTAYGSAVANALAYGVSDTPYTAKDKAGYPMKKTPVFSKYSTEMKQCTVTKLSHAI</sequence>